<dbReference type="InterPro" id="IPR037119">
    <property type="entry name" value="Haem_oxidase_HugZ-like_sf"/>
</dbReference>
<dbReference type="KEGG" id="asau:88174381"/>
<evidence type="ECO:0000313" key="4">
    <source>
        <dbReference type="Proteomes" id="UP001338582"/>
    </source>
</evidence>
<keyword evidence="1" id="KW-0812">Transmembrane</keyword>
<proteinExistence type="predicted"/>
<dbReference type="PANTHER" id="PTHR37783">
    <property type="entry name" value="MEMBRANE PROTEIN, PUTATIVE (AFU_ORTHOLOGUE AFUA_1G04315)-RELATED"/>
    <property type="match status" value="1"/>
</dbReference>
<evidence type="ECO:0000313" key="3">
    <source>
        <dbReference type="EMBL" id="WPK25975.1"/>
    </source>
</evidence>
<dbReference type="RefSeq" id="XP_062878357.1">
    <property type="nucleotide sequence ID" value="XM_063022287.1"/>
</dbReference>
<dbReference type="Pfam" id="PF10615">
    <property type="entry name" value="DUF2470"/>
    <property type="match status" value="1"/>
</dbReference>
<dbReference type="AlphaFoldDB" id="A0AAX4HBS3"/>
<name>A0AAX4HBS3_9ASCO</name>
<reference evidence="3 4" key="1">
    <citation type="submission" date="2023-10" db="EMBL/GenBank/DDBJ databases">
        <title>Draft Genome Sequence of Candida saopaulonensis from a very Premature Infant with Sepsis.</title>
        <authorList>
            <person name="Ning Y."/>
            <person name="Dai R."/>
            <person name="Xiao M."/>
            <person name="Xu Y."/>
            <person name="Yan Q."/>
            <person name="Zhang L."/>
        </authorList>
    </citation>
    <scope>NUCLEOTIDE SEQUENCE [LARGE SCALE GENOMIC DNA]</scope>
    <source>
        <strain evidence="3 4">19XY460</strain>
    </source>
</reference>
<accession>A0AAX4HBS3</accession>
<dbReference type="EMBL" id="CP138897">
    <property type="protein sequence ID" value="WPK25975.1"/>
    <property type="molecule type" value="Genomic_DNA"/>
</dbReference>
<keyword evidence="4" id="KW-1185">Reference proteome</keyword>
<sequence>MDSATKERIIGHMNRDHQLALVDYTVVYGKQPLASFRPSSVVISDINTKSVTLRFEQANGTIKTVEVEFEKAVEADNLTVSSSADIKGKLIAMAEYAAKKQGFSHKQVKTVAKPRSGISYTMYALAVVLSATYVKPSLVRNVLSSIGLQNSTLLAKWAFVERNISPIFLGTYLIHIMEIVFVMLPKARKYRMPRETAMAWVGMNFIEGFLAFIRLNKVVKSI</sequence>
<dbReference type="GeneID" id="88174381"/>
<protein>
    <recommendedName>
        <fullName evidence="2">DUF2470 domain-containing protein</fullName>
    </recommendedName>
</protein>
<keyword evidence="1" id="KW-1133">Transmembrane helix</keyword>
<feature type="domain" description="DUF2470" evidence="2">
    <location>
        <begin position="6"/>
        <end position="93"/>
    </location>
</feature>
<organism evidence="3 4">
    <name type="scientific">Australozyma saopauloensis</name>
    <dbReference type="NCBI Taxonomy" id="291208"/>
    <lineage>
        <taxon>Eukaryota</taxon>
        <taxon>Fungi</taxon>
        <taxon>Dikarya</taxon>
        <taxon>Ascomycota</taxon>
        <taxon>Saccharomycotina</taxon>
        <taxon>Pichiomycetes</taxon>
        <taxon>Metschnikowiaceae</taxon>
        <taxon>Australozyma</taxon>
    </lineage>
</organism>
<dbReference type="Gene3D" id="3.20.180.10">
    <property type="entry name" value="PNP-oxidase-like"/>
    <property type="match status" value="1"/>
</dbReference>
<keyword evidence="1" id="KW-0472">Membrane</keyword>
<dbReference type="Proteomes" id="UP001338582">
    <property type="component" value="Chromosome 4"/>
</dbReference>
<feature type="transmembrane region" description="Helical" evidence="1">
    <location>
        <begin position="164"/>
        <end position="184"/>
    </location>
</feature>
<dbReference type="PANTHER" id="PTHR37783:SF1">
    <property type="entry name" value="MEMBRANE PROTEIN, PUTATIVE (AFU_ORTHOLOGUE AFUA_1G04315)-RELATED"/>
    <property type="match status" value="1"/>
</dbReference>
<dbReference type="InterPro" id="IPR019595">
    <property type="entry name" value="DUF2470"/>
</dbReference>
<feature type="transmembrane region" description="Helical" evidence="1">
    <location>
        <begin position="117"/>
        <end position="134"/>
    </location>
</feature>
<gene>
    <name evidence="3" type="ORF">PUMCH_003317</name>
</gene>
<evidence type="ECO:0000259" key="2">
    <source>
        <dbReference type="Pfam" id="PF10615"/>
    </source>
</evidence>
<evidence type="ECO:0000256" key="1">
    <source>
        <dbReference type="SAM" id="Phobius"/>
    </source>
</evidence>